<keyword evidence="3" id="KW-1185">Reference proteome</keyword>
<dbReference type="AlphaFoldDB" id="A0A3L9Z0F1"/>
<comment type="caution">
    <text evidence="2">The sequence shown here is derived from an EMBL/GenBank/DDBJ whole genome shotgun (WGS) entry which is preliminary data.</text>
</comment>
<reference evidence="2 3" key="1">
    <citation type="submission" date="2018-10" db="EMBL/GenBank/DDBJ databases">
        <title>Genomic Encyclopedia of Archaeal and Bacterial Type Strains, Phase II (KMG-II): from individual species to whole genera.</title>
        <authorList>
            <person name="Goeker M."/>
        </authorList>
    </citation>
    <scope>NUCLEOTIDE SEQUENCE [LARGE SCALE GENOMIC DNA]</scope>
    <source>
        <strain evidence="2 3">DSM 23424</strain>
    </source>
</reference>
<protein>
    <submittedName>
        <fullName evidence="2">Uncharacterized protein</fullName>
    </submittedName>
</protein>
<keyword evidence="1" id="KW-0812">Transmembrane</keyword>
<feature type="transmembrane region" description="Helical" evidence="1">
    <location>
        <begin position="92"/>
        <end position="114"/>
    </location>
</feature>
<evidence type="ECO:0000313" key="3">
    <source>
        <dbReference type="Proteomes" id="UP000271339"/>
    </source>
</evidence>
<dbReference type="OrthoDB" id="1139350at2"/>
<gene>
    <name evidence="2" type="ORF">BXY75_0745</name>
</gene>
<evidence type="ECO:0000256" key="1">
    <source>
        <dbReference type="SAM" id="Phobius"/>
    </source>
</evidence>
<dbReference type="Proteomes" id="UP000271339">
    <property type="component" value="Unassembled WGS sequence"/>
</dbReference>
<proteinExistence type="predicted"/>
<keyword evidence="1" id="KW-0472">Membrane</keyword>
<name>A0A3L9Z0F1_9FLAO</name>
<keyword evidence="1" id="KW-1133">Transmembrane helix</keyword>
<evidence type="ECO:0000313" key="2">
    <source>
        <dbReference type="EMBL" id="RMA66323.1"/>
    </source>
</evidence>
<dbReference type="EMBL" id="REFC01000011">
    <property type="protein sequence ID" value="RMA66323.1"/>
    <property type="molecule type" value="Genomic_DNA"/>
</dbReference>
<accession>A0A3L9Z0F1</accession>
<organism evidence="2 3">
    <name type="scientific">Ulvibacter antarcticus</name>
    <dbReference type="NCBI Taxonomy" id="442714"/>
    <lineage>
        <taxon>Bacteria</taxon>
        <taxon>Pseudomonadati</taxon>
        <taxon>Bacteroidota</taxon>
        <taxon>Flavobacteriia</taxon>
        <taxon>Flavobacteriales</taxon>
        <taxon>Flavobacteriaceae</taxon>
        <taxon>Ulvibacter</taxon>
    </lineage>
</organism>
<dbReference type="RefSeq" id="WP_121906322.1">
    <property type="nucleotide sequence ID" value="NZ_REFC01000011.1"/>
</dbReference>
<sequence>MNTTEHILHIANLNNNCPECSKKDGLEISFVQEEQLGKFYSKVGKDVKDTIYCKTCKSVIYPVNWTEDLDRIYQYHKKQAIPMKSGLKLKPISFKLMFLGIGILIIILVLLTQFG</sequence>